<gene>
    <name evidence="1" type="ordered locus">ROP_53660</name>
</gene>
<accession>C1AVC3</accession>
<dbReference type="OrthoDB" id="9808866at2"/>
<dbReference type="KEGG" id="rop:ROP_53660"/>
<dbReference type="EMBL" id="AP011115">
    <property type="protein sequence ID" value="BAH53613.1"/>
    <property type="molecule type" value="Genomic_DNA"/>
</dbReference>
<dbReference type="STRING" id="632772.ROP_53660"/>
<proteinExistence type="predicted"/>
<reference evidence="1 2" key="1">
    <citation type="submission" date="2009-03" db="EMBL/GenBank/DDBJ databases">
        <title>Comparison of the complete genome sequences of Rhodococcus erythropolis PR4 and Rhodococcus opacus B4.</title>
        <authorList>
            <person name="Takarada H."/>
            <person name="Sekine M."/>
            <person name="Hosoyama A."/>
            <person name="Yamada R."/>
            <person name="Fujisawa T."/>
            <person name="Omata S."/>
            <person name="Shimizu A."/>
            <person name="Tsukatani N."/>
            <person name="Tanikawa S."/>
            <person name="Fujita N."/>
            <person name="Harayama S."/>
        </authorList>
    </citation>
    <scope>NUCLEOTIDE SEQUENCE [LARGE SCALE GENOMIC DNA]</scope>
    <source>
        <strain evidence="1 2">B4</strain>
    </source>
</reference>
<dbReference type="AlphaFoldDB" id="C1AVC3"/>
<sequence length="102" mass="11706">MAMQVRDTIDHDEIRGWIQLHHGAPARTPDMTSTRTEEILLVDFVGARSGHYFEHISWTEWFAWFDEHRLCFRCPADPESLAFQLIPRGATVPSATVGKRSP</sequence>
<dbReference type="PATRIC" id="fig|632772.20.peg.5597"/>
<evidence type="ECO:0000313" key="1">
    <source>
        <dbReference type="EMBL" id="BAH53613.1"/>
    </source>
</evidence>
<dbReference type="HOGENOM" id="CLU_2275299_0_0_11"/>
<organism evidence="1 2">
    <name type="scientific">Rhodococcus opacus (strain B4)</name>
    <dbReference type="NCBI Taxonomy" id="632772"/>
    <lineage>
        <taxon>Bacteria</taxon>
        <taxon>Bacillati</taxon>
        <taxon>Actinomycetota</taxon>
        <taxon>Actinomycetes</taxon>
        <taxon>Mycobacteriales</taxon>
        <taxon>Nocardiaceae</taxon>
        <taxon>Rhodococcus</taxon>
    </lineage>
</organism>
<name>C1AVC3_RHOOB</name>
<dbReference type="RefSeq" id="WP_015889114.1">
    <property type="nucleotide sequence ID" value="NC_012522.1"/>
</dbReference>
<protein>
    <submittedName>
        <fullName evidence="1">Uncharacterized protein</fullName>
    </submittedName>
</protein>
<evidence type="ECO:0000313" key="2">
    <source>
        <dbReference type="Proteomes" id="UP000002212"/>
    </source>
</evidence>
<dbReference type="Proteomes" id="UP000002212">
    <property type="component" value="Chromosome"/>
</dbReference>